<dbReference type="OrthoDB" id="1663583at2"/>
<accession>A0A173T8Q4</accession>
<dbReference type="AlphaFoldDB" id="A0A173T8Q4"/>
<dbReference type="Proteomes" id="UP000095649">
    <property type="component" value="Unassembled WGS sequence"/>
</dbReference>
<evidence type="ECO:0000313" key="3">
    <source>
        <dbReference type="Proteomes" id="UP000095649"/>
    </source>
</evidence>
<dbReference type="EMBL" id="CYXN01000009">
    <property type="protein sequence ID" value="CUM99094.1"/>
    <property type="molecule type" value="Genomic_DNA"/>
</dbReference>
<name>A0A173T8Q4_9FIRM</name>
<gene>
    <name evidence="2" type="ORF">ERS852582_01442</name>
</gene>
<reference evidence="2 3" key="1">
    <citation type="submission" date="2015-09" db="EMBL/GenBank/DDBJ databases">
        <authorList>
            <consortium name="Pathogen Informatics"/>
        </authorList>
    </citation>
    <scope>NUCLEOTIDE SEQUENCE [LARGE SCALE GENOMIC DNA]</scope>
    <source>
        <strain evidence="2 3">2789STDY5834970</strain>
    </source>
</reference>
<evidence type="ECO:0008006" key="4">
    <source>
        <dbReference type="Google" id="ProtNLM"/>
    </source>
</evidence>
<proteinExistence type="predicted"/>
<sequence length="345" mass="38514">MPMEKQNTVENQLAHTITQTEFDSDYDKTAKKLLANKQILAQIMKGCVDEYSECSVDEIAEKYIEGTPEVGTVGVHVDDTNRPPKAPEIITGSNNEDSTLTEGTVRYDVRFDAIAPATANDAAQQDVIRLIINVEAQTAFNPGYPLTKRAIYYCSRMISAQHGPIFKKSEYGKIRKVYSIWVCTKPSDEFQNTLTRYSIRPEQLIGNATEKSENYDLMSVVTICLGKPDAENYTGILKFLDVLLSSSRAATEKKKILEEEFGVAMSEELEREVLIMCNLSQGVKAEGREEGIGIGREEGIGIGEMRMLIKQVRKGRVTVEEAAEDAEMTVEEFKKVMENTPLQAV</sequence>
<feature type="region of interest" description="Disordered" evidence="1">
    <location>
        <begin position="74"/>
        <end position="97"/>
    </location>
</feature>
<protein>
    <recommendedName>
        <fullName evidence="4">PD-(D/E)XK nuclease family transposase</fullName>
    </recommendedName>
</protein>
<evidence type="ECO:0000313" key="2">
    <source>
        <dbReference type="EMBL" id="CUM99094.1"/>
    </source>
</evidence>
<evidence type="ECO:0000256" key="1">
    <source>
        <dbReference type="SAM" id="MobiDB-lite"/>
    </source>
</evidence>
<organism evidence="2 3">
    <name type="scientific">Faecalibacterium prausnitzii</name>
    <dbReference type="NCBI Taxonomy" id="853"/>
    <lineage>
        <taxon>Bacteria</taxon>
        <taxon>Bacillati</taxon>
        <taxon>Bacillota</taxon>
        <taxon>Clostridia</taxon>
        <taxon>Eubacteriales</taxon>
        <taxon>Oscillospiraceae</taxon>
        <taxon>Faecalibacterium</taxon>
    </lineage>
</organism>